<keyword evidence="6" id="KW-0029">Amino-acid transport</keyword>
<dbReference type="InterPro" id="IPR043429">
    <property type="entry name" value="ArtM/GltK/GlnP/TcyL/YhdX-like"/>
</dbReference>
<evidence type="ECO:0000256" key="3">
    <source>
        <dbReference type="ARBA" id="ARBA00022448"/>
    </source>
</evidence>
<feature type="transmembrane region" description="Helical" evidence="9">
    <location>
        <begin position="134"/>
        <end position="153"/>
    </location>
</feature>
<dbReference type="Gene3D" id="1.10.3720.10">
    <property type="entry name" value="MetI-like"/>
    <property type="match status" value="1"/>
</dbReference>
<evidence type="ECO:0000256" key="6">
    <source>
        <dbReference type="ARBA" id="ARBA00022970"/>
    </source>
</evidence>
<gene>
    <name evidence="11" type="ORF">OW255_08345</name>
</gene>
<evidence type="ECO:0000313" key="12">
    <source>
        <dbReference type="Proteomes" id="UP001163115"/>
    </source>
</evidence>
<dbReference type="Proteomes" id="UP001163115">
    <property type="component" value="Chromosome"/>
</dbReference>
<evidence type="ECO:0000259" key="10">
    <source>
        <dbReference type="PROSITE" id="PS50928"/>
    </source>
</evidence>
<feature type="transmembrane region" description="Helical" evidence="9">
    <location>
        <begin position="69"/>
        <end position="96"/>
    </location>
</feature>
<evidence type="ECO:0000256" key="7">
    <source>
        <dbReference type="ARBA" id="ARBA00022989"/>
    </source>
</evidence>
<dbReference type="InterPro" id="IPR000515">
    <property type="entry name" value="MetI-like"/>
</dbReference>
<dbReference type="PANTHER" id="PTHR30614">
    <property type="entry name" value="MEMBRANE COMPONENT OF AMINO ACID ABC TRANSPORTER"/>
    <property type="match status" value="1"/>
</dbReference>
<evidence type="ECO:0000256" key="4">
    <source>
        <dbReference type="ARBA" id="ARBA00022475"/>
    </source>
</evidence>
<sequence>MDFEFIRANAPLYVEAAGITLRISFLGILLSTVIGLLCSLVKVFKIPVLGLLVNAYIEISRNTPLLIQLFFLYFGLPKLGIVLSSEGCAITGLAFLGGSYMAEAFRTGIEQVPKIQSESGLSLGLTKGQVFKHIILPQAIATSVPVFCANIIFLIKETSVFSAVALADLMFVAKDLIGIYYKTDEALFMLVTAYLIILLPISLLCSWVERRVRYAEFGNSSAVPGK</sequence>
<evidence type="ECO:0000256" key="2">
    <source>
        <dbReference type="ARBA" id="ARBA00010072"/>
    </source>
</evidence>
<evidence type="ECO:0000313" key="11">
    <source>
        <dbReference type="EMBL" id="WAJ25508.1"/>
    </source>
</evidence>
<keyword evidence="5 9" id="KW-0812">Transmembrane</keyword>
<evidence type="ECO:0000256" key="8">
    <source>
        <dbReference type="ARBA" id="ARBA00023136"/>
    </source>
</evidence>
<evidence type="ECO:0000256" key="1">
    <source>
        <dbReference type="ARBA" id="ARBA00004651"/>
    </source>
</evidence>
<proteinExistence type="inferred from homology"/>
<protein>
    <submittedName>
        <fullName evidence="11">Amino acid ABC transporter permease</fullName>
    </submittedName>
</protein>
<dbReference type="RefSeq" id="WP_024836373.1">
    <property type="nucleotide sequence ID" value="NZ_CP113524.1"/>
</dbReference>
<evidence type="ECO:0000256" key="9">
    <source>
        <dbReference type="RuleBase" id="RU363032"/>
    </source>
</evidence>
<evidence type="ECO:0000256" key="5">
    <source>
        <dbReference type="ARBA" id="ARBA00022692"/>
    </source>
</evidence>
<keyword evidence="3 9" id="KW-0813">Transport</keyword>
<keyword evidence="12" id="KW-1185">Reference proteome</keyword>
<reference evidence="11" key="1">
    <citation type="submission" date="2022-11" db="EMBL/GenBank/DDBJ databases">
        <title>Lacrimispora xylanolytica sy1, complete genome.</title>
        <authorList>
            <person name="Choi S."/>
        </authorList>
    </citation>
    <scope>NUCLEOTIDE SEQUENCE</scope>
    <source>
        <strain evidence="11">Sy1</strain>
    </source>
</reference>
<dbReference type="Pfam" id="PF00528">
    <property type="entry name" value="BPD_transp_1"/>
    <property type="match status" value="1"/>
</dbReference>
<keyword evidence="4" id="KW-1003">Cell membrane</keyword>
<dbReference type="PROSITE" id="PS50928">
    <property type="entry name" value="ABC_TM1"/>
    <property type="match status" value="1"/>
</dbReference>
<comment type="similarity">
    <text evidence="2">Belongs to the binding-protein-dependent transport system permease family. HisMQ subfamily.</text>
</comment>
<name>A0ABY7AGZ0_9FIRM</name>
<feature type="domain" description="ABC transmembrane type-1" evidence="10">
    <location>
        <begin position="17"/>
        <end position="209"/>
    </location>
</feature>
<dbReference type="EMBL" id="CP113524">
    <property type="protein sequence ID" value="WAJ25508.1"/>
    <property type="molecule type" value="Genomic_DNA"/>
</dbReference>
<feature type="transmembrane region" description="Helical" evidence="9">
    <location>
        <begin position="12"/>
        <end position="34"/>
    </location>
</feature>
<comment type="subcellular location">
    <subcellularLocation>
        <location evidence="1 9">Cell membrane</location>
        <topology evidence="1 9">Multi-pass membrane protein</topology>
    </subcellularLocation>
</comment>
<dbReference type="PANTHER" id="PTHR30614:SF37">
    <property type="entry name" value="AMINO-ACID ABC TRANSPORTER PERMEASE PROTEIN YHDX-RELATED"/>
    <property type="match status" value="1"/>
</dbReference>
<keyword evidence="7 9" id="KW-1133">Transmembrane helix</keyword>
<feature type="transmembrane region" description="Helical" evidence="9">
    <location>
        <begin position="187"/>
        <end position="208"/>
    </location>
</feature>
<dbReference type="SUPFAM" id="SSF161098">
    <property type="entry name" value="MetI-like"/>
    <property type="match status" value="1"/>
</dbReference>
<dbReference type="InterPro" id="IPR035906">
    <property type="entry name" value="MetI-like_sf"/>
</dbReference>
<dbReference type="CDD" id="cd06261">
    <property type="entry name" value="TM_PBP2"/>
    <property type="match status" value="1"/>
</dbReference>
<dbReference type="InterPro" id="IPR010065">
    <property type="entry name" value="AA_ABC_transptr_permease_3TM"/>
</dbReference>
<dbReference type="NCBIfam" id="TIGR01726">
    <property type="entry name" value="HEQRo_perm_3TM"/>
    <property type="match status" value="1"/>
</dbReference>
<organism evidence="11 12">
    <name type="scientific">Lacrimispora xylanolytica</name>
    <dbReference type="NCBI Taxonomy" id="29375"/>
    <lineage>
        <taxon>Bacteria</taxon>
        <taxon>Bacillati</taxon>
        <taxon>Bacillota</taxon>
        <taxon>Clostridia</taxon>
        <taxon>Lachnospirales</taxon>
        <taxon>Lachnospiraceae</taxon>
        <taxon>Lacrimispora</taxon>
    </lineage>
</organism>
<accession>A0ABY7AGZ0</accession>
<keyword evidence="8 9" id="KW-0472">Membrane</keyword>